<dbReference type="Pfam" id="PF00534">
    <property type="entry name" value="Glycos_transf_1"/>
    <property type="match status" value="1"/>
</dbReference>
<evidence type="ECO:0000259" key="2">
    <source>
        <dbReference type="Pfam" id="PF13439"/>
    </source>
</evidence>
<dbReference type="Proteomes" id="UP001330434">
    <property type="component" value="Chromosome"/>
</dbReference>
<dbReference type="Gene3D" id="3.40.50.2000">
    <property type="entry name" value="Glycogen Phosphorylase B"/>
    <property type="match status" value="2"/>
</dbReference>
<dbReference type="Pfam" id="PF13439">
    <property type="entry name" value="Glyco_transf_4"/>
    <property type="match status" value="1"/>
</dbReference>
<evidence type="ECO:0000313" key="4">
    <source>
        <dbReference type="Proteomes" id="UP001330434"/>
    </source>
</evidence>
<feature type="domain" description="Glycosyl transferase family 1" evidence="1">
    <location>
        <begin position="205"/>
        <end position="360"/>
    </location>
</feature>
<dbReference type="CDD" id="cd03819">
    <property type="entry name" value="GT4_WavL-like"/>
    <property type="match status" value="1"/>
</dbReference>
<evidence type="ECO:0000259" key="1">
    <source>
        <dbReference type="Pfam" id="PF00534"/>
    </source>
</evidence>
<organism evidence="3 4">
    <name type="scientific">Candidatus Bealeia paramacronuclearis</name>
    <dbReference type="NCBI Taxonomy" id="1921001"/>
    <lineage>
        <taxon>Bacteria</taxon>
        <taxon>Pseudomonadati</taxon>
        <taxon>Pseudomonadota</taxon>
        <taxon>Alphaproteobacteria</taxon>
        <taxon>Holosporales</taxon>
        <taxon>Holosporaceae</taxon>
        <taxon>Candidatus Bealeia</taxon>
    </lineage>
</organism>
<feature type="domain" description="Glycosyltransferase subfamily 4-like N-terminal" evidence="2">
    <location>
        <begin position="33"/>
        <end position="191"/>
    </location>
</feature>
<protein>
    <submittedName>
        <fullName evidence="3">Glycosyltransferase family 4 protein</fullName>
    </submittedName>
</protein>
<dbReference type="PANTHER" id="PTHR45947:SF3">
    <property type="entry name" value="SULFOQUINOVOSYL TRANSFERASE SQD2"/>
    <property type="match status" value="1"/>
</dbReference>
<dbReference type="EMBL" id="CP133270">
    <property type="protein sequence ID" value="WVX67678.1"/>
    <property type="molecule type" value="Genomic_DNA"/>
</dbReference>
<accession>A0ABZ2C8B9</accession>
<reference evidence="3 4" key="1">
    <citation type="journal article" date="2024" name="Environ. Microbiol.">
        <title>Novel evolutionary insights on the interactions of the Holosporales (Alphaproteobacteria) with eukaryotic hosts from comparative genomics.</title>
        <authorList>
            <person name="Giovannini M."/>
            <person name="Petroni G."/>
            <person name="Castelli M."/>
        </authorList>
    </citation>
    <scope>NUCLEOTIDE SEQUENCE [LARGE SCALE GENOMIC DNA]</scope>
    <source>
        <strain evidence="3 4">US_Bl 15I1</strain>
    </source>
</reference>
<dbReference type="PANTHER" id="PTHR45947">
    <property type="entry name" value="SULFOQUINOVOSYL TRANSFERASE SQD2"/>
    <property type="match status" value="1"/>
</dbReference>
<dbReference type="InterPro" id="IPR001296">
    <property type="entry name" value="Glyco_trans_1"/>
</dbReference>
<gene>
    <name evidence="3" type="ORF">Bealeia1_01894</name>
</gene>
<dbReference type="InterPro" id="IPR028098">
    <property type="entry name" value="Glyco_trans_4-like_N"/>
</dbReference>
<proteinExistence type="predicted"/>
<evidence type="ECO:0000313" key="3">
    <source>
        <dbReference type="EMBL" id="WVX67678.1"/>
    </source>
</evidence>
<dbReference type="InterPro" id="IPR050194">
    <property type="entry name" value="Glycosyltransferase_grp1"/>
</dbReference>
<sequence>MSLDLSPYRVRQEISKFREAPRILQVLPALKSGGVEIGTLQIARAIQNAGGEAFVASSGGPLVERLESYGARHIPLNLEPRNPITIARNVRKLRHILEMERIDIVHVRSRAPAWSVYKAARQAHIPLVTTYHAPYNAQNVLKRFYNSVMAKGDRVIAISEFVAAHILKEYGNASWFHPENLRIVQRAVDLDLFNPYKITAQKLKNLRAEWNISEDHKVILLPARLTRWKGQEVLIRALSLLKSAKMTVVLVGSDQGRTGYRQELEKLVQDLDIQGRVKFVGHCEDMPAAFLLSDLVISTSTDPEGFGRVMAEALAMGRPVVGTRHGGALEIIQEGLTGWYVPPQDPEALAQVIEEAFALPQDAWQKMQMLARESVIQRFSLEKMCRKTLGVYEELL</sequence>
<keyword evidence="4" id="KW-1185">Reference proteome</keyword>
<name>A0ABZ2C8B9_9PROT</name>
<dbReference type="SUPFAM" id="SSF53756">
    <property type="entry name" value="UDP-Glycosyltransferase/glycogen phosphorylase"/>
    <property type="match status" value="1"/>
</dbReference>